<keyword evidence="2" id="KW-1185">Reference proteome</keyword>
<dbReference type="PANTHER" id="PTHR30461">
    <property type="entry name" value="DNA-INVERTASE FROM LAMBDOID PROPHAGE"/>
    <property type="match status" value="1"/>
</dbReference>
<dbReference type="InterPro" id="IPR011109">
    <property type="entry name" value="DNA_bind_recombinase_dom"/>
</dbReference>
<dbReference type="PROSITE" id="PS51737">
    <property type="entry name" value="RECOMBINASE_DNA_BIND"/>
    <property type="match status" value="1"/>
</dbReference>
<accession>A0A0U4NLQ0</accession>
<evidence type="ECO:0000313" key="2">
    <source>
        <dbReference type="Proteomes" id="UP000217696"/>
    </source>
</evidence>
<dbReference type="Gene3D" id="3.40.50.1390">
    <property type="entry name" value="Resolvase, N-terminal catalytic domain"/>
    <property type="match status" value="1"/>
</dbReference>
<dbReference type="KEGG" id="asoc:CB4_03799"/>
<dbReference type="SUPFAM" id="SSF53041">
    <property type="entry name" value="Resolvase-like"/>
    <property type="match status" value="1"/>
</dbReference>
<proteinExistence type="predicted"/>
<dbReference type="Pfam" id="PF00239">
    <property type="entry name" value="Resolvase"/>
    <property type="match status" value="1"/>
</dbReference>
<dbReference type="Gene3D" id="3.90.1750.20">
    <property type="entry name" value="Putative Large Serine Recombinase, Chain B, Domain 2"/>
    <property type="match status" value="1"/>
</dbReference>
<dbReference type="SMART" id="SM00857">
    <property type="entry name" value="Resolvase"/>
    <property type="match status" value="1"/>
</dbReference>
<organism evidence="1 2">
    <name type="scientific">Aneurinibacillus soli</name>
    <dbReference type="NCBI Taxonomy" id="1500254"/>
    <lineage>
        <taxon>Bacteria</taxon>
        <taxon>Bacillati</taxon>
        <taxon>Bacillota</taxon>
        <taxon>Bacilli</taxon>
        <taxon>Bacillales</taxon>
        <taxon>Paenibacillaceae</taxon>
        <taxon>Aneurinibacillus group</taxon>
        <taxon>Aneurinibacillus</taxon>
    </lineage>
</organism>
<dbReference type="EMBL" id="AP017312">
    <property type="protein sequence ID" value="BAU29588.1"/>
    <property type="molecule type" value="Genomic_DNA"/>
</dbReference>
<dbReference type="GO" id="GO:0000150">
    <property type="term" value="F:DNA strand exchange activity"/>
    <property type="evidence" value="ECO:0007669"/>
    <property type="project" value="InterPro"/>
</dbReference>
<protein>
    <submittedName>
        <fullName evidence="1">Uncharacterized protein</fullName>
    </submittedName>
</protein>
<sequence length="519" mass="61409">MNLSTVLKPGMRGVFYGRHSTNKQEMDMQQVSVYEMVRKYGCTIEKEYLDAGVSAKKNKVTQRKQLMELLADAEQRRFEFIAVYNNDRLARHPLEHQYIRETIRIYGIPIVISSTETLYDEKGDIIAQLAQDGISKYEVDQISKRTRAGLIVRAKKGYWTGGNPPYGYRYLKNEYRFTPYQEEAEFIRRIFDMYKKNEGFASIANSLSLENSDDKWTKEKVRSIITNPFYAGYMSWGKRTGPGKGTFADRETWIIVHSEYIESIVSKEEWELCWKLYCERRERKVPPKQYKTSYLFANIAICKECNVKLKPKDQTSSGNNGKKYGKRIYFCPTCRLKIEADSFHEYAIDKILNDIRINASYIFSHIQKSFQIDIQRMKDEVSKLEQELGEYNIQLNRIKAELIERMRSNPDDKSKKMINLITMYRSDINKRIETIEKQIKTKTKRIQSIEQVDLKPESWGFIIQDILKPRDEINQTTLRRMLTHLVEYISIDKKHNIEFKTRYDLDRRKVDTTQLELLF</sequence>
<dbReference type="OrthoDB" id="9811097at2"/>
<dbReference type="Pfam" id="PF07508">
    <property type="entry name" value="Recombinase"/>
    <property type="match status" value="1"/>
</dbReference>
<name>A0A0U4NLQ0_9BACL</name>
<dbReference type="AlphaFoldDB" id="A0A0U4NLQ0"/>
<dbReference type="InterPro" id="IPR036162">
    <property type="entry name" value="Resolvase-like_N_sf"/>
</dbReference>
<gene>
    <name evidence="1" type="ORF">CB4_03799</name>
</gene>
<dbReference type="GO" id="GO:0003677">
    <property type="term" value="F:DNA binding"/>
    <property type="evidence" value="ECO:0007669"/>
    <property type="project" value="InterPro"/>
</dbReference>
<dbReference type="InterPro" id="IPR050639">
    <property type="entry name" value="SSR_resolvase"/>
</dbReference>
<dbReference type="Proteomes" id="UP000217696">
    <property type="component" value="Chromosome"/>
</dbReference>
<reference evidence="1 2" key="1">
    <citation type="submission" date="2015-12" db="EMBL/GenBank/DDBJ databases">
        <title>Genome sequence of Aneurinibacillus soli.</title>
        <authorList>
            <person name="Lee J.S."/>
            <person name="Lee K.C."/>
            <person name="Kim K.K."/>
            <person name="Lee B.W."/>
        </authorList>
    </citation>
    <scope>NUCLEOTIDE SEQUENCE [LARGE SCALE GENOMIC DNA]</scope>
    <source>
        <strain evidence="1 2">CB4</strain>
    </source>
</reference>
<dbReference type="PANTHER" id="PTHR30461:SF23">
    <property type="entry name" value="DNA RECOMBINASE-RELATED"/>
    <property type="match status" value="1"/>
</dbReference>
<dbReference type="CDD" id="cd00338">
    <property type="entry name" value="Ser_Recombinase"/>
    <property type="match status" value="1"/>
</dbReference>
<dbReference type="InterPro" id="IPR038109">
    <property type="entry name" value="DNA_bind_recomb_sf"/>
</dbReference>
<dbReference type="InterPro" id="IPR006119">
    <property type="entry name" value="Resolv_N"/>
</dbReference>
<dbReference type="RefSeq" id="WP_096467253.1">
    <property type="nucleotide sequence ID" value="NZ_AP017312.1"/>
</dbReference>
<evidence type="ECO:0000313" key="1">
    <source>
        <dbReference type="EMBL" id="BAU29588.1"/>
    </source>
</evidence>